<evidence type="ECO:0000313" key="3">
    <source>
        <dbReference type="Proteomes" id="UP000626109"/>
    </source>
</evidence>
<protein>
    <submittedName>
        <fullName evidence="2">Uncharacterized protein</fullName>
    </submittedName>
</protein>
<dbReference type="EMBL" id="CAJNNV010029141">
    <property type="protein sequence ID" value="CAE8627305.1"/>
    <property type="molecule type" value="Genomic_DNA"/>
</dbReference>
<organism evidence="2 3">
    <name type="scientific">Polarella glacialis</name>
    <name type="common">Dinoflagellate</name>
    <dbReference type="NCBI Taxonomy" id="89957"/>
    <lineage>
        <taxon>Eukaryota</taxon>
        <taxon>Sar</taxon>
        <taxon>Alveolata</taxon>
        <taxon>Dinophyceae</taxon>
        <taxon>Suessiales</taxon>
        <taxon>Suessiaceae</taxon>
        <taxon>Polarella</taxon>
    </lineage>
</organism>
<reference evidence="2" key="1">
    <citation type="submission" date="2021-02" db="EMBL/GenBank/DDBJ databases">
        <authorList>
            <person name="Dougan E. K."/>
            <person name="Rhodes N."/>
            <person name="Thang M."/>
            <person name="Chan C."/>
        </authorList>
    </citation>
    <scope>NUCLEOTIDE SEQUENCE</scope>
</reference>
<evidence type="ECO:0000313" key="4">
    <source>
        <dbReference type="Proteomes" id="UP000654075"/>
    </source>
</evidence>
<dbReference type="AlphaFoldDB" id="A0A813M439"/>
<sequence length="202" mass="22718">MPAANSNSVEEVKAQLLSELYDLRVRPLKERKKKWQECQLRWHPDKNLGEEAYYQLIFTWLLDQKDWFLDEKPGLVVTASVNVAERVGFSFNPESLVEGFDKKPLPEWYAAQLIATERGGTFKPVDPLKTLHPAIVRRGECTSSESLAELAPGIELTVLGVGSGYRLHVAVVGEFGLQGWLSSHTKAGEPLVRRRHGHSRGD</sequence>
<dbReference type="EMBL" id="CAJNNW010037245">
    <property type="protein sequence ID" value="CAE8740345.1"/>
    <property type="molecule type" value="Genomic_DNA"/>
</dbReference>
<proteinExistence type="predicted"/>
<dbReference type="SUPFAM" id="SSF46565">
    <property type="entry name" value="Chaperone J-domain"/>
    <property type="match status" value="1"/>
</dbReference>
<keyword evidence="4" id="KW-1185">Reference proteome</keyword>
<evidence type="ECO:0000313" key="2">
    <source>
        <dbReference type="EMBL" id="CAE8740345.1"/>
    </source>
</evidence>
<dbReference type="InterPro" id="IPR036869">
    <property type="entry name" value="J_dom_sf"/>
</dbReference>
<dbReference type="Proteomes" id="UP000626109">
    <property type="component" value="Unassembled WGS sequence"/>
</dbReference>
<dbReference type="OrthoDB" id="6160218at2759"/>
<gene>
    <name evidence="1" type="ORF">PGLA1383_LOCUS44101</name>
    <name evidence="2" type="ORF">PGLA2088_LOCUS50000</name>
</gene>
<accession>A0A813M439</accession>
<name>A0A813M439_POLGL</name>
<evidence type="ECO:0000313" key="1">
    <source>
        <dbReference type="EMBL" id="CAE8627305.1"/>
    </source>
</evidence>
<comment type="caution">
    <text evidence="2">The sequence shown here is derived from an EMBL/GenBank/DDBJ whole genome shotgun (WGS) entry which is preliminary data.</text>
</comment>
<dbReference type="Proteomes" id="UP000654075">
    <property type="component" value="Unassembled WGS sequence"/>
</dbReference>